<comment type="caution">
    <text evidence="2">The sequence shown here is derived from an EMBL/GenBank/DDBJ whole genome shotgun (WGS) entry which is preliminary data.</text>
</comment>
<dbReference type="InterPro" id="IPR032710">
    <property type="entry name" value="NTF2-like_dom_sf"/>
</dbReference>
<dbReference type="AlphaFoldDB" id="A0A839DQI9"/>
<name>A0A839DQI9_9PSEU</name>
<keyword evidence="2" id="KW-0413">Isomerase</keyword>
<dbReference type="EMBL" id="JACGWZ010000001">
    <property type="protein sequence ID" value="MBA8823774.1"/>
    <property type="molecule type" value="Genomic_DNA"/>
</dbReference>
<organism evidence="2 3">
    <name type="scientific">Halosaccharopolyspora lacisalsi</name>
    <dbReference type="NCBI Taxonomy" id="1000566"/>
    <lineage>
        <taxon>Bacteria</taxon>
        <taxon>Bacillati</taxon>
        <taxon>Actinomycetota</taxon>
        <taxon>Actinomycetes</taxon>
        <taxon>Pseudonocardiales</taxon>
        <taxon>Pseudonocardiaceae</taxon>
        <taxon>Halosaccharopolyspora</taxon>
    </lineage>
</organism>
<protein>
    <submittedName>
        <fullName evidence="2">Ketosteroid isomerase-like protein</fullName>
    </submittedName>
</protein>
<dbReference type="RefSeq" id="WP_182543026.1">
    <property type="nucleotide sequence ID" value="NZ_JACGWZ010000001.1"/>
</dbReference>
<accession>A0A839DQI9</accession>
<feature type="domain" description="SnoaL-like" evidence="1">
    <location>
        <begin position="9"/>
        <end position="108"/>
    </location>
</feature>
<dbReference type="Gene3D" id="3.10.450.50">
    <property type="match status" value="1"/>
</dbReference>
<proteinExistence type="predicted"/>
<dbReference type="Proteomes" id="UP000569329">
    <property type="component" value="Unassembled WGS sequence"/>
</dbReference>
<evidence type="ECO:0000313" key="3">
    <source>
        <dbReference type="Proteomes" id="UP000569329"/>
    </source>
</evidence>
<evidence type="ECO:0000313" key="2">
    <source>
        <dbReference type="EMBL" id="MBA8823774.1"/>
    </source>
</evidence>
<sequence length="116" mass="12879">MSRHQQIIRTYTSGFATCDLARILSCVSDDLVWEFNGQQVGQGKAAFEEQMARDLASGAAEVTIERFVEQGDAVVALNRGRFVPHGESEGMPFVSAEAYTFVDDKISRIQTFQPMN</sequence>
<evidence type="ECO:0000259" key="1">
    <source>
        <dbReference type="Pfam" id="PF12680"/>
    </source>
</evidence>
<reference evidence="2 3" key="1">
    <citation type="submission" date="2020-07" db="EMBL/GenBank/DDBJ databases">
        <title>Sequencing the genomes of 1000 actinobacteria strains.</title>
        <authorList>
            <person name="Klenk H.-P."/>
        </authorList>
    </citation>
    <scope>NUCLEOTIDE SEQUENCE [LARGE SCALE GENOMIC DNA]</scope>
    <source>
        <strain evidence="2 3">DSM 45975</strain>
    </source>
</reference>
<dbReference type="SUPFAM" id="SSF54427">
    <property type="entry name" value="NTF2-like"/>
    <property type="match status" value="1"/>
</dbReference>
<dbReference type="GO" id="GO:0016853">
    <property type="term" value="F:isomerase activity"/>
    <property type="evidence" value="ECO:0007669"/>
    <property type="project" value="UniProtKB-KW"/>
</dbReference>
<dbReference type="InterPro" id="IPR037401">
    <property type="entry name" value="SnoaL-like"/>
</dbReference>
<keyword evidence="3" id="KW-1185">Reference proteome</keyword>
<dbReference type="Pfam" id="PF12680">
    <property type="entry name" value="SnoaL_2"/>
    <property type="match status" value="1"/>
</dbReference>
<gene>
    <name evidence="2" type="ORF">FHX42_001103</name>
</gene>